<gene>
    <name evidence="2" type="ORF">GCM10009107_46360</name>
</gene>
<evidence type="ECO:0000313" key="3">
    <source>
        <dbReference type="Proteomes" id="UP001500279"/>
    </source>
</evidence>
<protein>
    <recommendedName>
        <fullName evidence="4">MSHA biogenesis protein MshK</fullName>
    </recommendedName>
</protein>
<feature type="region of interest" description="Disordered" evidence="1">
    <location>
        <begin position="59"/>
        <end position="85"/>
    </location>
</feature>
<sequence>MSHTNELQRLRHVHPQQGRRVVPKLSSRWAWGWAIALSTLVLLNALASQPLHAEELTAERDPTAAPAAARAPAAPASASTDAGPASSGDLLSAALAQRLVINDKPFLVDRGWLRGVGDYVGEARIEKIEPTAVWLREAGVLRKLPLYPQVQVLPASPVKTASINGLKAGRKSATGAQSAPAADPMQTPPGTALEETR</sequence>
<organism evidence="2 3">
    <name type="scientific">Ideonella azotifigens</name>
    <dbReference type="NCBI Taxonomy" id="513160"/>
    <lineage>
        <taxon>Bacteria</taxon>
        <taxon>Pseudomonadati</taxon>
        <taxon>Pseudomonadota</taxon>
        <taxon>Betaproteobacteria</taxon>
        <taxon>Burkholderiales</taxon>
        <taxon>Sphaerotilaceae</taxon>
        <taxon>Ideonella</taxon>
    </lineage>
</organism>
<dbReference type="RefSeq" id="WP_231012265.1">
    <property type="nucleotide sequence ID" value="NZ_BAAAEW010000033.1"/>
</dbReference>
<accession>A0ABN1KCI1</accession>
<evidence type="ECO:0008006" key="4">
    <source>
        <dbReference type="Google" id="ProtNLM"/>
    </source>
</evidence>
<evidence type="ECO:0000313" key="2">
    <source>
        <dbReference type="EMBL" id="GAA0762165.1"/>
    </source>
</evidence>
<keyword evidence="3" id="KW-1185">Reference proteome</keyword>
<proteinExistence type="predicted"/>
<comment type="caution">
    <text evidence="2">The sequence shown here is derived from an EMBL/GenBank/DDBJ whole genome shotgun (WGS) entry which is preliminary data.</text>
</comment>
<reference evidence="2 3" key="1">
    <citation type="journal article" date="2019" name="Int. J. Syst. Evol. Microbiol.">
        <title>The Global Catalogue of Microorganisms (GCM) 10K type strain sequencing project: providing services to taxonomists for standard genome sequencing and annotation.</title>
        <authorList>
            <consortium name="The Broad Institute Genomics Platform"/>
            <consortium name="The Broad Institute Genome Sequencing Center for Infectious Disease"/>
            <person name="Wu L."/>
            <person name="Ma J."/>
        </authorList>
    </citation>
    <scope>NUCLEOTIDE SEQUENCE [LARGE SCALE GENOMIC DNA]</scope>
    <source>
        <strain evidence="2 3">JCM 15503</strain>
    </source>
</reference>
<name>A0ABN1KCI1_9BURK</name>
<feature type="compositionally biased region" description="Low complexity" evidence="1">
    <location>
        <begin position="63"/>
        <end position="85"/>
    </location>
</feature>
<feature type="region of interest" description="Disordered" evidence="1">
    <location>
        <begin position="164"/>
        <end position="197"/>
    </location>
</feature>
<dbReference type="EMBL" id="BAAAEW010000033">
    <property type="protein sequence ID" value="GAA0762165.1"/>
    <property type="molecule type" value="Genomic_DNA"/>
</dbReference>
<dbReference type="Proteomes" id="UP001500279">
    <property type="component" value="Unassembled WGS sequence"/>
</dbReference>
<evidence type="ECO:0000256" key="1">
    <source>
        <dbReference type="SAM" id="MobiDB-lite"/>
    </source>
</evidence>